<evidence type="ECO:0000256" key="2">
    <source>
        <dbReference type="ARBA" id="ARBA00022801"/>
    </source>
</evidence>
<evidence type="ECO:0000313" key="4">
    <source>
        <dbReference type="EMBL" id="MFD1204671.1"/>
    </source>
</evidence>
<organism evidence="4 5">
    <name type="scientific">Sporosarcina contaminans</name>
    <dbReference type="NCBI Taxonomy" id="633403"/>
    <lineage>
        <taxon>Bacteria</taxon>
        <taxon>Bacillati</taxon>
        <taxon>Bacillota</taxon>
        <taxon>Bacilli</taxon>
        <taxon>Bacillales</taxon>
        <taxon>Caryophanaceae</taxon>
        <taxon>Sporosarcina</taxon>
    </lineage>
</organism>
<dbReference type="InterPro" id="IPR002933">
    <property type="entry name" value="Peptidase_M20"/>
</dbReference>
<dbReference type="InterPro" id="IPR036264">
    <property type="entry name" value="Bact_exopeptidase_dim_dom"/>
</dbReference>
<dbReference type="InterPro" id="IPR011650">
    <property type="entry name" value="Peptidase_M20_dimer"/>
</dbReference>
<dbReference type="SUPFAM" id="SSF53187">
    <property type="entry name" value="Zn-dependent exopeptidases"/>
    <property type="match status" value="1"/>
</dbReference>
<dbReference type="Proteomes" id="UP001597231">
    <property type="component" value="Unassembled WGS sequence"/>
</dbReference>
<dbReference type="Pfam" id="PF01546">
    <property type="entry name" value="Peptidase_M20"/>
    <property type="match status" value="1"/>
</dbReference>
<dbReference type="GO" id="GO:0016787">
    <property type="term" value="F:hydrolase activity"/>
    <property type="evidence" value="ECO:0007669"/>
    <property type="project" value="UniProtKB-KW"/>
</dbReference>
<proteinExistence type="inferred from homology"/>
<reference evidence="5" key="1">
    <citation type="journal article" date="2019" name="Int. J. Syst. Evol. Microbiol.">
        <title>The Global Catalogue of Microorganisms (GCM) 10K type strain sequencing project: providing services to taxonomists for standard genome sequencing and annotation.</title>
        <authorList>
            <consortium name="The Broad Institute Genomics Platform"/>
            <consortium name="The Broad Institute Genome Sequencing Center for Infectious Disease"/>
            <person name="Wu L."/>
            <person name="Ma J."/>
        </authorList>
    </citation>
    <scope>NUCLEOTIDE SEQUENCE [LARGE SCALE GENOMIC DNA]</scope>
    <source>
        <strain evidence="5">CCUG 53915</strain>
    </source>
</reference>
<gene>
    <name evidence="4" type="ORF">ACFQ38_06035</name>
</gene>
<dbReference type="EMBL" id="JBHTLT010000028">
    <property type="protein sequence ID" value="MFD1204671.1"/>
    <property type="molecule type" value="Genomic_DNA"/>
</dbReference>
<evidence type="ECO:0000256" key="1">
    <source>
        <dbReference type="ARBA" id="ARBA00006153"/>
    </source>
</evidence>
<dbReference type="PIRSF" id="PIRSF001235">
    <property type="entry name" value="Amidase_carbamoylase"/>
    <property type="match status" value="1"/>
</dbReference>
<dbReference type="SUPFAM" id="SSF55031">
    <property type="entry name" value="Bacterial exopeptidase dimerisation domain"/>
    <property type="match status" value="1"/>
</dbReference>
<protein>
    <submittedName>
        <fullName evidence="4">Zn-dependent hydrolase</fullName>
    </submittedName>
</protein>
<accession>A0ABW3TV60</accession>
<evidence type="ECO:0000259" key="3">
    <source>
        <dbReference type="Pfam" id="PF07687"/>
    </source>
</evidence>
<dbReference type="Gene3D" id="3.40.630.10">
    <property type="entry name" value="Zn peptidases"/>
    <property type="match status" value="1"/>
</dbReference>
<dbReference type="Pfam" id="PF07687">
    <property type="entry name" value="M20_dimer"/>
    <property type="match status" value="1"/>
</dbReference>
<sequence>MENELLQWIKKALLQLNLVESMEQTKGFTRLGYTKEEQAAQRQFRLIAQSLGLHTYQDVAGNQWAVWQVDDHLGTIATGSHLDTVYNGGGYDGVAGVVAALAAVKLLKERRFMPTKNIAIVVFACEESARFGISTIGSKAICGLLEKDHVASIQDANGITVEEAVNNCGLNWRNIEEAELSTHSLEQFIELHIEQGSRLEKAQKEIGIVRAIAQPTRLFITCNGMTNHTGTTPMNERQDALVPIAQLISYIEKIALEINECQTTPLMATVSTIKASPNAMNMIPEEVIVGIDIRSTSAKLKKEIVSAVKKFIEKVEAERSVTMHLKTTVDDEPIQLDQAIQTTFTNLCKELGLSSMIVDSGAGHDVMNMAKRWPSGLLFIPCREGISHHPSEYADCHDLLKGATLIAAFLEKAATITS</sequence>
<name>A0ABW3TV60_9BACL</name>
<evidence type="ECO:0000313" key="5">
    <source>
        <dbReference type="Proteomes" id="UP001597231"/>
    </source>
</evidence>
<dbReference type="Gene3D" id="3.30.70.360">
    <property type="match status" value="1"/>
</dbReference>
<keyword evidence="2 4" id="KW-0378">Hydrolase</keyword>
<keyword evidence="5" id="KW-1185">Reference proteome</keyword>
<dbReference type="NCBIfam" id="TIGR01879">
    <property type="entry name" value="hydantase"/>
    <property type="match status" value="1"/>
</dbReference>
<dbReference type="PANTHER" id="PTHR32494">
    <property type="entry name" value="ALLANTOATE DEIMINASE-RELATED"/>
    <property type="match status" value="1"/>
</dbReference>
<feature type="domain" description="Peptidase M20 dimerisation" evidence="3">
    <location>
        <begin position="220"/>
        <end position="317"/>
    </location>
</feature>
<dbReference type="PANTHER" id="PTHR32494:SF5">
    <property type="entry name" value="ALLANTOATE AMIDOHYDROLASE"/>
    <property type="match status" value="1"/>
</dbReference>
<comment type="caution">
    <text evidence="4">The sequence shown here is derived from an EMBL/GenBank/DDBJ whole genome shotgun (WGS) entry which is preliminary data.</text>
</comment>
<dbReference type="RefSeq" id="WP_381480060.1">
    <property type="nucleotide sequence ID" value="NZ_JBHTLT010000028.1"/>
</dbReference>
<dbReference type="InterPro" id="IPR010158">
    <property type="entry name" value="Amidase_Cbmase"/>
</dbReference>
<comment type="similarity">
    <text evidence="1">Belongs to the peptidase M20 family.</text>
</comment>